<dbReference type="InterPro" id="IPR001789">
    <property type="entry name" value="Sig_transdc_resp-reg_receiver"/>
</dbReference>
<sequence>MSDPDIILVDDDEDIRISLSQSLEMTGHEVLAFARAERALERIGPNFGGVVVSDIKMPGMDGLQFLDAVLRIDMTIPVVLITGHGDVPLAVEALGKGAFDFVEKPFAKDRVASAIARGLQHRRMVLELRELRETATVDKRLESLILGQSAPIVELRRKVETIAESAIDVLITGATGTGKEHVARAIHHMSGQGRAGPFVTINLTALPETQIEIELFGYVAGAFPGATRSRIGRLEHGRGGTIFLDEIGSAPPSLQAKLLRVIEDRAVLPLGTSEPVALEARFIASSRSPLEPLVAAGEFRDDLLYRINPVTIRLPPLSDRPEDLPRLFQRFVTDAARRFKKPEPEVTPERLIALANRSWAGNMRELSNAAELFVLGLENQIPAETACGQTLPERMDRIERGIIAATLAAQNGSLKATYEVLGLSRKTLYDKMQKHGLRREEFVN</sequence>
<evidence type="ECO:0000256" key="3">
    <source>
        <dbReference type="ARBA" id="ARBA00023012"/>
    </source>
</evidence>
<keyword evidence="1" id="KW-0547">Nucleotide-binding</keyword>
<evidence type="ECO:0000256" key="5">
    <source>
        <dbReference type="ARBA" id="ARBA00023163"/>
    </source>
</evidence>
<evidence type="ECO:0000313" key="9">
    <source>
        <dbReference type="EMBL" id="QRF66213.1"/>
    </source>
</evidence>
<name>A0ABX7F6S6_9RHOB</name>
<dbReference type="SMART" id="SM00448">
    <property type="entry name" value="REC"/>
    <property type="match status" value="1"/>
</dbReference>
<feature type="domain" description="Sigma-54 factor interaction" evidence="7">
    <location>
        <begin position="145"/>
        <end position="375"/>
    </location>
</feature>
<dbReference type="Pfam" id="PF25601">
    <property type="entry name" value="AAA_lid_14"/>
    <property type="match status" value="1"/>
</dbReference>
<dbReference type="CDD" id="cd17549">
    <property type="entry name" value="REC_DctD-like"/>
    <property type="match status" value="1"/>
</dbReference>
<gene>
    <name evidence="9" type="ORF">GQA70_07790</name>
</gene>
<dbReference type="InterPro" id="IPR011006">
    <property type="entry name" value="CheY-like_superfamily"/>
</dbReference>
<dbReference type="Gene3D" id="3.40.50.2300">
    <property type="match status" value="1"/>
</dbReference>
<keyword evidence="6" id="KW-0597">Phosphoprotein</keyword>
<evidence type="ECO:0000259" key="8">
    <source>
        <dbReference type="PROSITE" id="PS50110"/>
    </source>
</evidence>
<reference evidence="9 10" key="1">
    <citation type="submission" date="2019-12" db="EMBL/GenBank/DDBJ databases">
        <title>Complete Genome Sequence of a Quorum-Sensing Bacterium,Rhodobacteraceae bacterium C31, Isolated from a marine microalgae symbiotic bacteria.</title>
        <authorList>
            <person name="Zhang Y."/>
        </authorList>
    </citation>
    <scope>NUCLEOTIDE SEQUENCE [LARGE SCALE GENOMIC DNA]</scope>
    <source>
        <strain evidence="9 10">C31</strain>
    </source>
</reference>
<evidence type="ECO:0000256" key="4">
    <source>
        <dbReference type="ARBA" id="ARBA00023015"/>
    </source>
</evidence>
<evidence type="ECO:0000256" key="2">
    <source>
        <dbReference type="ARBA" id="ARBA00022840"/>
    </source>
</evidence>
<evidence type="ECO:0000259" key="7">
    <source>
        <dbReference type="PROSITE" id="PS50045"/>
    </source>
</evidence>
<dbReference type="InterPro" id="IPR002197">
    <property type="entry name" value="HTH_Fis"/>
</dbReference>
<dbReference type="InterPro" id="IPR002078">
    <property type="entry name" value="Sigma_54_int"/>
</dbReference>
<keyword evidence="5" id="KW-0804">Transcription</keyword>
<dbReference type="Gene3D" id="1.10.10.60">
    <property type="entry name" value="Homeodomain-like"/>
    <property type="match status" value="1"/>
</dbReference>
<evidence type="ECO:0000313" key="10">
    <source>
        <dbReference type="Proteomes" id="UP000596387"/>
    </source>
</evidence>
<evidence type="ECO:0000256" key="6">
    <source>
        <dbReference type="PROSITE-ProRule" id="PRU00169"/>
    </source>
</evidence>
<feature type="domain" description="Response regulatory" evidence="8">
    <location>
        <begin position="5"/>
        <end position="119"/>
    </location>
</feature>
<dbReference type="InterPro" id="IPR003593">
    <property type="entry name" value="AAA+_ATPase"/>
</dbReference>
<dbReference type="Pfam" id="PF02954">
    <property type="entry name" value="HTH_8"/>
    <property type="match status" value="1"/>
</dbReference>
<dbReference type="PANTHER" id="PTHR32071">
    <property type="entry name" value="TRANSCRIPTIONAL REGULATORY PROTEIN"/>
    <property type="match status" value="1"/>
</dbReference>
<keyword evidence="4" id="KW-0805">Transcription regulation</keyword>
<dbReference type="SUPFAM" id="SSF52172">
    <property type="entry name" value="CheY-like"/>
    <property type="match status" value="1"/>
</dbReference>
<dbReference type="Gene3D" id="1.10.8.60">
    <property type="match status" value="1"/>
</dbReference>
<accession>A0ABX7F6S6</accession>
<feature type="modified residue" description="4-aspartylphosphate" evidence="6">
    <location>
        <position position="54"/>
    </location>
</feature>
<dbReference type="InterPro" id="IPR027417">
    <property type="entry name" value="P-loop_NTPase"/>
</dbReference>
<protein>
    <submittedName>
        <fullName evidence="9">Response regulator</fullName>
    </submittedName>
</protein>
<proteinExistence type="predicted"/>
<dbReference type="Pfam" id="PF00072">
    <property type="entry name" value="Response_reg"/>
    <property type="match status" value="1"/>
</dbReference>
<dbReference type="SMART" id="SM00382">
    <property type="entry name" value="AAA"/>
    <property type="match status" value="1"/>
</dbReference>
<dbReference type="PROSITE" id="PS50110">
    <property type="entry name" value="RESPONSE_REGULATORY"/>
    <property type="match status" value="1"/>
</dbReference>
<keyword evidence="3" id="KW-0902">Two-component regulatory system</keyword>
<dbReference type="PANTHER" id="PTHR32071:SF57">
    <property type="entry name" value="C4-DICARBOXYLATE TRANSPORT TRANSCRIPTIONAL REGULATORY PROTEIN DCTD"/>
    <property type="match status" value="1"/>
</dbReference>
<dbReference type="Pfam" id="PF00158">
    <property type="entry name" value="Sigma54_activat"/>
    <property type="match status" value="1"/>
</dbReference>
<keyword evidence="10" id="KW-1185">Reference proteome</keyword>
<dbReference type="Proteomes" id="UP000596387">
    <property type="component" value="Chromosome"/>
</dbReference>
<dbReference type="SUPFAM" id="SSF52540">
    <property type="entry name" value="P-loop containing nucleoside triphosphate hydrolases"/>
    <property type="match status" value="1"/>
</dbReference>
<dbReference type="SUPFAM" id="SSF46689">
    <property type="entry name" value="Homeodomain-like"/>
    <property type="match status" value="1"/>
</dbReference>
<evidence type="ECO:0000256" key="1">
    <source>
        <dbReference type="ARBA" id="ARBA00022741"/>
    </source>
</evidence>
<dbReference type="RefSeq" id="WP_023850962.1">
    <property type="nucleotide sequence ID" value="NZ_CP047166.1"/>
</dbReference>
<dbReference type="PROSITE" id="PS50045">
    <property type="entry name" value="SIGMA54_INTERACT_4"/>
    <property type="match status" value="1"/>
</dbReference>
<dbReference type="CDD" id="cd00009">
    <property type="entry name" value="AAA"/>
    <property type="match status" value="1"/>
</dbReference>
<dbReference type="EMBL" id="CP047166">
    <property type="protein sequence ID" value="QRF66213.1"/>
    <property type="molecule type" value="Genomic_DNA"/>
</dbReference>
<dbReference type="Gene3D" id="3.40.50.300">
    <property type="entry name" value="P-loop containing nucleotide triphosphate hydrolases"/>
    <property type="match status" value="1"/>
</dbReference>
<dbReference type="InterPro" id="IPR058031">
    <property type="entry name" value="AAA_lid_NorR"/>
</dbReference>
<dbReference type="InterPro" id="IPR009057">
    <property type="entry name" value="Homeodomain-like_sf"/>
</dbReference>
<organism evidence="9 10">
    <name type="scientific">Ponticoccus alexandrii</name>
    <dbReference type="NCBI Taxonomy" id="1943633"/>
    <lineage>
        <taxon>Bacteria</taxon>
        <taxon>Pseudomonadati</taxon>
        <taxon>Pseudomonadota</taxon>
        <taxon>Alphaproteobacteria</taxon>
        <taxon>Rhodobacterales</taxon>
        <taxon>Roseobacteraceae</taxon>
        <taxon>Ponticoccus</taxon>
    </lineage>
</organism>
<keyword evidence="2" id="KW-0067">ATP-binding</keyword>